<keyword evidence="3" id="KW-1185">Reference proteome</keyword>
<evidence type="ECO:0000313" key="2">
    <source>
        <dbReference type="EMBL" id="MTV38304.1"/>
    </source>
</evidence>
<name>A0A6L6PH61_9BURK</name>
<keyword evidence="1" id="KW-0812">Transmembrane</keyword>
<feature type="transmembrane region" description="Helical" evidence="1">
    <location>
        <begin position="42"/>
        <end position="61"/>
    </location>
</feature>
<evidence type="ECO:0000313" key="3">
    <source>
        <dbReference type="Proteomes" id="UP000475582"/>
    </source>
</evidence>
<protein>
    <submittedName>
        <fullName evidence="2">Uncharacterized protein</fullName>
    </submittedName>
</protein>
<keyword evidence="1" id="KW-0472">Membrane</keyword>
<keyword evidence="1" id="KW-1133">Transmembrane helix</keyword>
<feature type="transmembrane region" description="Helical" evidence="1">
    <location>
        <begin position="12"/>
        <end position="30"/>
    </location>
</feature>
<dbReference type="AlphaFoldDB" id="A0A6L6PH61"/>
<comment type="caution">
    <text evidence="2">The sequence shown here is derived from an EMBL/GenBank/DDBJ whole genome shotgun (WGS) entry which is preliminary data.</text>
</comment>
<dbReference type="Proteomes" id="UP000475582">
    <property type="component" value="Unassembled WGS sequence"/>
</dbReference>
<gene>
    <name evidence="2" type="ORF">GM676_12015</name>
</gene>
<dbReference type="RefSeq" id="WP_155463802.1">
    <property type="nucleotide sequence ID" value="NZ_WNKY01000010.1"/>
</dbReference>
<dbReference type="OrthoDB" id="4826010at2"/>
<proteinExistence type="predicted"/>
<feature type="transmembrane region" description="Helical" evidence="1">
    <location>
        <begin position="82"/>
        <end position="104"/>
    </location>
</feature>
<dbReference type="EMBL" id="WNKY01000010">
    <property type="protein sequence ID" value="MTV38304.1"/>
    <property type="molecule type" value="Genomic_DNA"/>
</dbReference>
<feature type="transmembrane region" description="Helical" evidence="1">
    <location>
        <begin position="110"/>
        <end position="128"/>
    </location>
</feature>
<accession>A0A6L6PH61</accession>
<evidence type="ECO:0000256" key="1">
    <source>
        <dbReference type="SAM" id="Phobius"/>
    </source>
</evidence>
<sequence length="164" mass="19042">MQAIQSRMKYLRNAETFCAVFLPLLFWNDWRKSEVVAWELRIAATALMSYILLQGALYWHLKLQTFTRHRSMPAWFPGLYKAFQYSNVIGIGAVLALIGSRSAAVTNEDLWWAGCVLTLVVAEQINYYHYQLMYDTRAAFAYLRRHGRLREAALALDLKRSKSI</sequence>
<organism evidence="2 3">
    <name type="scientific">Duganella radicis</name>
    <dbReference type="NCBI Taxonomy" id="551988"/>
    <lineage>
        <taxon>Bacteria</taxon>
        <taxon>Pseudomonadati</taxon>
        <taxon>Pseudomonadota</taxon>
        <taxon>Betaproteobacteria</taxon>
        <taxon>Burkholderiales</taxon>
        <taxon>Oxalobacteraceae</taxon>
        <taxon>Telluria group</taxon>
        <taxon>Duganella</taxon>
    </lineage>
</organism>
<reference evidence="2 3" key="1">
    <citation type="submission" date="2019-11" db="EMBL/GenBank/DDBJ databases">
        <title>Type strains purchased from KCTC, JCM and DSMZ.</title>
        <authorList>
            <person name="Lu H."/>
        </authorList>
    </citation>
    <scope>NUCLEOTIDE SEQUENCE [LARGE SCALE GENOMIC DNA]</scope>
    <source>
        <strain evidence="2 3">KCTC 22382</strain>
    </source>
</reference>